<feature type="chain" id="PRO_5021826808" evidence="1">
    <location>
        <begin position="20"/>
        <end position="264"/>
    </location>
</feature>
<organism evidence="3 4">
    <name type="scientific">Calycomorphotria hydatis</name>
    <dbReference type="NCBI Taxonomy" id="2528027"/>
    <lineage>
        <taxon>Bacteria</taxon>
        <taxon>Pseudomonadati</taxon>
        <taxon>Planctomycetota</taxon>
        <taxon>Planctomycetia</taxon>
        <taxon>Planctomycetales</taxon>
        <taxon>Planctomycetaceae</taxon>
        <taxon>Calycomorphotria</taxon>
    </lineage>
</organism>
<gene>
    <name evidence="3" type="ORF">V22_10800</name>
</gene>
<dbReference type="InterPro" id="IPR027275">
    <property type="entry name" value="PRC-brl_dom"/>
</dbReference>
<dbReference type="RefSeq" id="WP_145260497.1">
    <property type="nucleotide sequence ID" value="NZ_CP036316.1"/>
</dbReference>
<evidence type="ECO:0000313" key="3">
    <source>
        <dbReference type="EMBL" id="QDT63855.1"/>
    </source>
</evidence>
<dbReference type="PANTHER" id="PTHR36505">
    <property type="entry name" value="BLR1072 PROTEIN"/>
    <property type="match status" value="1"/>
</dbReference>
<dbReference type="EMBL" id="CP036316">
    <property type="protein sequence ID" value="QDT63855.1"/>
    <property type="molecule type" value="Genomic_DNA"/>
</dbReference>
<dbReference type="OrthoDB" id="258018at2"/>
<evidence type="ECO:0000259" key="2">
    <source>
        <dbReference type="Pfam" id="PF05239"/>
    </source>
</evidence>
<accession>A0A517T645</accession>
<reference evidence="3 4" key="1">
    <citation type="submission" date="2019-02" db="EMBL/GenBank/DDBJ databases">
        <title>Deep-cultivation of Planctomycetes and their phenomic and genomic characterization uncovers novel biology.</title>
        <authorList>
            <person name="Wiegand S."/>
            <person name="Jogler M."/>
            <person name="Boedeker C."/>
            <person name="Pinto D."/>
            <person name="Vollmers J."/>
            <person name="Rivas-Marin E."/>
            <person name="Kohn T."/>
            <person name="Peeters S.H."/>
            <person name="Heuer A."/>
            <person name="Rast P."/>
            <person name="Oberbeckmann S."/>
            <person name="Bunk B."/>
            <person name="Jeske O."/>
            <person name="Meyerdierks A."/>
            <person name="Storesund J.E."/>
            <person name="Kallscheuer N."/>
            <person name="Luecker S."/>
            <person name="Lage O.M."/>
            <person name="Pohl T."/>
            <person name="Merkel B.J."/>
            <person name="Hornburger P."/>
            <person name="Mueller R.-W."/>
            <person name="Bruemmer F."/>
            <person name="Labrenz M."/>
            <person name="Spormann A.M."/>
            <person name="Op den Camp H."/>
            <person name="Overmann J."/>
            <person name="Amann R."/>
            <person name="Jetten M.S.M."/>
            <person name="Mascher T."/>
            <person name="Medema M.H."/>
            <person name="Devos D.P."/>
            <person name="Kaster A.-K."/>
            <person name="Ovreas L."/>
            <person name="Rohde M."/>
            <person name="Galperin M.Y."/>
            <person name="Jogler C."/>
        </authorList>
    </citation>
    <scope>NUCLEOTIDE SEQUENCE [LARGE SCALE GENOMIC DNA]</scope>
    <source>
        <strain evidence="3 4">V22</strain>
    </source>
</reference>
<dbReference type="Gene3D" id="2.30.30.240">
    <property type="entry name" value="PRC-barrel domain"/>
    <property type="match status" value="2"/>
</dbReference>
<dbReference type="InterPro" id="IPR011033">
    <property type="entry name" value="PRC_barrel-like_sf"/>
</dbReference>
<dbReference type="KEGG" id="chya:V22_10800"/>
<dbReference type="Pfam" id="PF05239">
    <property type="entry name" value="PRC"/>
    <property type="match status" value="2"/>
</dbReference>
<proteinExistence type="predicted"/>
<evidence type="ECO:0000313" key="4">
    <source>
        <dbReference type="Proteomes" id="UP000319976"/>
    </source>
</evidence>
<dbReference type="Proteomes" id="UP000319976">
    <property type="component" value="Chromosome"/>
</dbReference>
<dbReference type="SUPFAM" id="SSF50346">
    <property type="entry name" value="PRC-barrel domain"/>
    <property type="match status" value="2"/>
</dbReference>
<keyword evidence="4" id="KW-1185">Reference proteome</keyword>
<evidence type="ECO:0000256" key="1">
    <source>
        <dbReference type="SAM" id="SignalP"/>
    </source>
</evidence>
<name>A0A517T645_9PLAN</name>
<feature type="domain" description="PRC-barrel" evidence="2">
    <location>
        <begin position="162"/>
        <end position="232"/>
    </location>
</feature>
<sequence precursor="true">MKMALSVGLVLATAATAMAAENADWTQVDKSKTTLLSSSKVIGAAIVNAEGEQVANVNSLVLNKSGEAMYVIAGIGGVAGIGESEAAIPASALTTETKKDGETTYCRMAISMTAEKLSQAPMLKTKHYAELKDQQWLNKNAEYFSVDAAEPISGDAKMTCVSSVIDADVTANGDQSIGHLDAIVFSAGECTAKYAVIGDGGTVGINEKYRAVSFADLKFDETNDGIKVNFDGTQQDFNTAPMVTPTEYPELKLKSVSKKIKQES</sequence>
<protein>
    <submittedName>
        <fullName evidence="3">PRC-barrel domain protein</fullName>
    </submittedName>
</protein>
<feature type="signal peptide" evidence="1">
    <location>
        <begin position="1"/>
        <end position="19"/>
    </location>
</feature>
<dbReference type="AlphaFoldDB" id="A0A517T645"/>
<feature type="domain" description="PRC-barrel" evidence="2">
    <location>
        <begin position="37"/>
        <end position="91"/>
    </location>
</feature>
<dbReference type="PANTHER" id="PTHR36505:SF1">
    <property type="entry name" value="BLR1072 PROTEIN"/>
    <property type="match status" value="1"/>
</dbReference>
<keyword evidence="1" id="KW-0732">Signal</keyword>